<protein>
    <submittedName>
        <fullName evidence="9">Aminotransferase</fullName>
    </submittedName>
</protein>
<dbReference type="CDD" id="cd00609">
    <property type="entry name" value="AAT_like"/>
    <property type="match status" value="1"/>
</dbReference>
<dbReference type="GO" id="GO:1901605">
    <property type="term" value="P:alpha-amino acid metabolic process"/>
    <property type="evidence" value="ECO:0007669"/>
    <property type="project" value="TreeGrafter"/>
</dbReference>
<reference evidence="9" key="1">
    <citation type="submission" date="2013-11" db="EMBL/GenBank/DDBJ databases">
        <title>Comparative genomics of Ignicoccus.</title>
        <authorList>
            <person name="Podar M."/>
        </authorList>
    </citation>
    <scope>NUCLEOTIDE SEQUENCE</scope>
    <source>
        <strain evidence="9">DSM 13166</strain>
    </source>
</reference>
<keyword evidence="4 9" id="KW-0032">Aminotransferase</keyword>
<evidence type="ECO:0000256" key="1">
    <source>
        <dbReference type="ARBA" id="ARBA00001933"/>
    </source>
</evidence>
<accession>A0A977K9I5</accession>
<evidence type="ECO:0000256" key="6">
    <source>
        <dbReference type="ARBA" id="ARBA00022898"/>
    </source>
</evidence>
<comment type="subunit">
    <text evidence="3">Homodimer.</text>
</comment>
<evidence type="ECO:0000259" key="8">
    <source>
        <dbReference type="Pfam" id="PF00155"/>
    </source>
</evidence>
<organism evidence="9 10">
    <name type="scientific">Ignicoccus pacificus DSM 13166</name>
    <dbReference type="NCBI Taxonomy" id="940294"/>
    <lineage>
        <taxon>Archaea</taxon>
        <taxon>Thermoproteota</taxon>
        <taxon>Thermoprotei</taxon>
        <taxon>Desulfurococcales</taxon>
        <taxon>Desulfurococcaceae</taxon>
        <taxon>Ignicoccus</taxon>
    </lineage>
</organism>
<keyword evidence="10" id="KW-1185">Reference proteome</keyword>
<comment type="similarity">
    <text evidence="2">Belongs to the class-I pyridoxal-phosphate-dependent aminotransferase family.</text>
</comment>
<feature type="coiled-coil region" evidence="7">
    <location>
        <begin position="161"/>
        <end position="188"/>
    </location>
</feature>
<dbReference type="Proteomes" id="UP001063698">
    <property type="component" value="Chromosome"/>
</dbReference>
<dbReference type="AlphaFoldDB" id="A0A977K9I5"/>
<proteinExistence type="inferred from homology"/>
<name>A0A977K9I5_9CREN</name>
<dbReference type="KEGG" id="ipc:IPA_04885"/>
<dbReference type="InterPro" id="IPR015422">
    <property type="entry name" value="PyrdxlP-dep_Trfase_small"/>
</dbReference>
<dbReference type="FunFam" id="3.90.1150.10:FF:000166">
    <property type="entry name" value="Kynurenine/alpha-aminoadipate aminotransferase, mitochondrial"/>
    <property type="match status" value="1"/>
</dbReference>
<dbReference type="GO" id="GO:0008483">
    <property type="term" value="F:transaminase activity"/>
    <property type="evidence" value="ECO:0007669"/>
    <property type="project" value="UniProtKB-KW"/>
</dbReference>
<dbReference type="InterPro" id="IPR050859">
    <property type="entry name" value="Class-I_PLP-dep_aminotransf"/>
</dbReference>
<evidence type="ECO:0000313" key="10">
    <source>
        <dbReference type="Proteomes" id="UP001063698"/>
    </source>
</evidence>
<evidence type="ECO:0000256" key="4">
    <source>
        <dbReference type="ARBA" id="ARBA00022576"/>
    </source>
</evidence>
<dbReference type="GO" id="GO:0030170">
    <property type="term" value="F:pyridoxal phosphate binding"/>
    <property type="evidence" value="ECO:0007669"/>
    <property type="project" value="InterPro"/>
</dbReference>
<dbReference type="PANTHER" id="PTHR42790">
    <property type="entry name" value="AMINOTRANSFERASE"/>
    <property type="match status" value="1"/>
</dbReference>
<evidence type="ECO:0000256" key="5">
    <source>
        <dbReference type="ARBA" id="ARBA00022679"/>
    </source>
</evidence>
<keyword evidence="7" id="KW-0175">Coiled coil</keyword>
<evidence type="ECO:0000256" key="2">
    <source>
        <dbReference type="ARBA" id="ARBA00007441"/>
    </source>
</evidence>
<dbReference type="FunFam" id="3.40.640.10:FF:000053">
    <property type="entry name" value="Aminotransferase, class I"/>
    <property type="match status" value="1"/>
</dbReference>
<keyword evidence="6" id="KW-0663">Pyridoxal phosphate</keyword>
<evidence type="ECO:0000256" key="3">
    <source>
        <dbReference type="ARBA" id="ARBA00011738"/>
    </source>
</evidence>
<dbReference type="PANTHER" id="PTHR42790:SF19">
    <property type="entry name" value="KYNURENINE_ALPHA-AMINOADIPATE AMINOTRANSFERASE, MITOCHONDRIAL"/>
    <property type="match status" value="1"/>
</dbReference>
<dbReference type="Gene3D" id="3.40.640.10">
    <property type="entry name" value="Type I PLP-dependent aspartate aminotransferase-like (Major domain)"/>
    <property type="match status" value="1"/>
</dbReference>
<dbReference type="Pfam" id="PF00155">
    <property type="entry name" value="Aminotran_1_2"/>
    <property type="match status" value="1"/>
</dbReference>
<comment type="cofactor">
    <cofactor evidence="1">
        <name>pyridoxal 5'-phosphate</name>
        <dbReference type="ChEBI" id="CHEBI:597326"/>
    </cofactor>
</comment>
<dbReference type="InterPro" id="IPR004839">
    <property type="entry name" value="Aminotransferase_I/II_large"/>
</dbReference>
<dbReference type="SUPFAM" id="SSF53383">
    <property type="entry name" value="PLP-dependent transferases"/>
    <property type="match status" value="1"/>
</dbReference>
<evidence type="ECO:0000313" key="9">
    <source>
        <dbReference type="EMBL" id="UXD21499.1"/>
    </source>
</evidence>
<keyword evidence="5" id="KW-0808">Transferase</keyword>
<evidence type="ECO:0000256" key="7">
    <source>
        <dbReference type="SAM" id="Coils"/>
    </source>
</evidence>
<feature type="domain" description="Aminotransferase class I/classII large" evidence="8">
    <location>
        <begin position="59"/>
        <end position="405"/>
    </location>
</feature>
<gene>
    <name evidence="9" type="ORF">IPA_04885</name>
</gene>
<dbReference type="Gene3D" id="3.90.1150.10">
    <property type="entry name" value="Aspartate Aminotransferase, domain 1"/>
    <property type="match status" value="1"/>
</dbReference>
<dbReference type="InterPro" id="IPR015421">
    <property type="entry name" value="PyrdxlP-dep_Trfase_major"/>
</dbReference>
<dbReference type="InterPro" id="IPR015424">
    <property type="entry name" value="PyrdxlP-dep_Trfase"/>
</dbReference>
<dbReference type="EMBL" id="CP006868">
    <property type="protein sequence ID" value="UXD21499.1"/>
    <property type="molecule type" value="Genomic_DNA"/>
</dbReference>
<sequence>MQFKSTHECGWELLLDIKSFIADRVSLMESSEIREILELTEGKNVISLAGGLPDPNYFPVDEMAEIASEIIKEYGSRALQYSVTRGLREFRTEIVKFMERSGTPGERPYNIIVTSGSQQALNLLAQILVNPGEIVIVEKPTYLAAINVFKAVGARFEGVPVDNEGMKVDELEEKLKALKADGKRAKIVYTVPTAQNPSGVSMSNERRERLLELAEEYDFLIIEDDPYSHFMFEDVDFKRLRSKDKYRVIYTSTFSKILAPGLRLGWVAAHPDIIDALETAKQNADLHTPTFNQLIATEALKRGVVDKHIPKVKEAYKRKRDVMLEALEQHMSGMATWTKPVGGLFIFVYLDENIDTKEMLPQALSAGVAYVPGSAFYIDGSGRNTMRLNFSYPSEEEIKSAIERLAKVVKEYSDKHK</sequence>